<dbReference type="OMA" id="WMEPSKQ"/>
<organism evidence="2 3">
    <name type="scientific">Lodderomyces elongisporus (strain ATCC 11503 / CBS 2605 / JCM 1781 / NBRC 1676 / NRRL YB-4239)</name>
    <name type="common">Yeast</name>
    <name type="synonym">Saccharomyces elongisporus</name>
    <dbReference type="NCBI Taxonomy" id="379508"/>
    <lineage>
        <taxon>Eukaryota</taxon>
        <taxon>Fungi</taxon>
        <taxon>Dikarya</taxon>
        <taxon>Ascomycota</taxon>
        <taxon>Saccharomycotina</taxon>
        <taxon>Pichiomycetes</taxon>
        <taxon>Debaryomycetaceae</taxon>
        <taxon>Candida/Lodderomyces clade</taxon>
        <taxon>Lodderomyces</taxon>
    </lineage>
</organism>
<keyword evidence="3" id="KW-1185">Reference proteome</keyword>
<evidence type="ECO:0000313" key="3">
    <source>
        <dbReference type="Proteomes" id="UP000001996"/>
    </source>
</evidence>
<proteinExistence type="predicted"/>
<feature type="compositionally biased region" description="Basic and acidic residues" evidence="1">
    <location>
        <begin position="30"/>
        <end position="40"/>
    </location>
</feature>
<name>A5E768_LODEL</name>
<dbReference type="GeneID" id="5230443"/>
<evidence type="ECO:0000313" key="2">
    <source>
        <dbReference type="EMBL" id="EDK47276.1"/>
    </source>
</evidence>
<dbReference type="FunCoup" id="A5E768">
    <property type="interactions" value="123"/>
</dbReference>
<dbReference type="AlphaFoldDB" id="A5E768"/>
<feature type="region of interest" description="Disordered" evidence="1">
    <location>
        <begin position="1"/>
        <end position="97"/>
    </location>
</feature>
<sequence>MSQLFVDEDEEERYKPSTTTIKEEKEDEDMMRPEEQRQEGVAKTSLSATASESIPKQSLQAKHDNSRNHDDENNEFQQQQQQQQQQADQEADQGEEDDDPIIESIPLVMNQVPQKTLQSVHLLQFPGRPKTRSLVREDLVRASIKPESQYLDLKVPLDPTKFFDLKKVEDWGESIEFHSLSGVLDPTESGLYAGRIINDASTGTRKIVLIPVDSTVQLRTSFKYIDDLDKRDLQTKRAQHQQESGEQKSFQILQSAAKHSALNQDSHSHILGDAVKSEKQLEDEEWQHLTWKSIKEAELETLRQRLRDDADGIMLTTVTSKEEFIDQSIQ</sequence>
<accession>A5E768</accession>
<dbReference type="InterPro" id="IPR006886">
    <property type="entry name" value="RNA_pol_III_Rpc5"/>
</dbReference>
<dbReference type="Pfam" id="PF04801">
    <property type="entry name" value="RPC5"/>
    <property type="match status" value="1"/>
</dbReference>
<dbReference type="InParanoid" id="A5E768"/>
<protein>
    <submittedName>
        <fullName evidence="2">Uncharacterized protein</fullName>
    </submittedName>
</protein>
<feature type="compositionally biased region" description="Basic and acidic residues" evidence="1">
    <location>
        <begin position="61"/>
        <end position="71"/>
    </location>
</feature>
<feature type="compositionally biased region" description="Low complexity" evidence="1">
    <location>
        <begin position="75"/>
        <end position="88"/>
    </location>
</feature>
<dbReference type="eggNOG" id="KOG2354">
    <property type="taxonomic scope" value="Eukaryota"/>
</dbReference>
<gene>
    <name evidence="2" type="ORF">LELG_05457</name>
</gene>
<dbReference type="PANTHER" id="PTHR12069">
    <property type="entry name" value="DNA-DIRECTED RNA POLYMERASES III 80 KDA POLYPEPTIDE RNA POLYMERASE III SUBUNIT 5"/>
    <property type="match status" value="1"/>
</dbReference>
<dbReference type="KEGG" id="lel:PVL30_004997"/>
<reference evidence="2 3" key="1">
    <citation type="journal article" date="2009" name="Nature">
        <title>Evolution of pathogenicity and sexual reproduction in eight Candida genomes.</title>
        <authorList>
            <person name="Butler G."/>
            <person name="Rasmussen M.D."/>
            <person name="Lin M.F."/>
            <person name="Santos M.A."/>
            <person name="Sakthikumar S."/>
            <person name="Munro C.A."/>
            <person name="Rheinbay E."/>
            <person name="Grabherr M."/>
            <person name="Forche A."/>
            <person name="Reedy J.L."/>
            <person name="Agrafioti I."/>
            <person name="Arnaud M.B."/>
            <person name="Bates S."/>
            <person name="Brown A.J."/>
            <person name="Brunke S."/>
            <person name="Costanzo M.C."/>
            <person name="Fitzpatrick D.A."/>
            <person name="de Groot P.W."/>
            <person name="Harris D."/>
            <person name="Hoyer L.L."/>
            <person name="Hube B."/>
            <person name="Klis F.M."/>
            <person name="Kodira C."/>
            <person name="Lennard N."/>
            <person name="Logue M.E."/>
            <person name="Martin R."/>
            <person name="Neiman A.M."/>
            <person name="Nikolaou E."/>
            <person name="Quail M.A."/>
            <person name="Quinn J."/>
            <person name="Santos M.C."/>
            <person name="Schmitzberger F.F."/>
            <person name="Sherlock G."/>
            <person name="Shah P."/>
            <person name="Silverstein K.A."/>
            <person name="Skrzypek M.S."/>
            <person name="Soll D."/>
            <person name="Staggs R."/>
            <person name="Stansfield I."/>
            <person name="Stumpf M.P."/>
            <person name="Sudbery P.E."/>
            <person name="Srikantha T."/>
            <person name="Zeng Q."/>
            <person name="Berman J."/>
            <person name="Berriman M."/>
            <person name="Heitman J."/>
            <person name="Gow N.A."/>
            <person name="Lorenz M.C."/>
            <person name="Birren B.W."/>
            <person name="Kellis M."/>
            <person name="Cuomo C.A."/>
        </authorList>
    </citation>
    <scope>NUCLEOTIDE SEQUENCE [LARGE SCALE GENOMIC DNA]</scope>
    <source>
        <strain evidence="3">ATCC 11503 / BCRC 21390 / CBS 2605 / JCM 1781 / NBRC 1676 / NRRL YB-4239</strain>
    </source>
</reference>
<dbReference type="VEuPathDB" id="FungiDB:LELG_05457"/>
<evidence type="ECO:0000256" key="1">
    <source>
        <dbReference type="SAM" id="MobiDB-lite"/>
    </source>
</evidence>
<dbReference type="GO" id="GO:0042797">
    <property type="term" value="P:tRNA transcription by RNA polymerase III"/>
    <property type="evidence" value="ECO:0007669"/>
    <property type="project" value="TreeGrafter"/>
</dbReference>
<dbReference type="HOGENOM" id="CLU_072845_0_0_1"/>
<dbReference type="GO" id="GO:0005666">
    <property type="term" value="C:RNA polymerase III complex"/>
    <property type="evidence" value="ECO:0007669"/>
    <property type="project" value="TreeGrafter"/>
</dbReference>
<dbReference type="PANTHER" id="PTHR12069:SF0">
    <property type="entry name" value="DNA-DIRECTED RNA POLYMERASE III SUBUNIT RPC5"/>
    <property type="match status" value="1"/>
</dbReference>
<dbReference type="STRING" id="379508.A5E768"/>
<feature type="compositionally biased region" description="Acidic residues" evidence="1">
    <location>
        <begin position="1"/>
        <end position="11"/>
    </location>
</feature>
<dbReference type="OrthoDB" id="340681at2759"/>
<dbReference type="Proteomes" id="UP000001996">
    <property type="component" value="Unassembled WGS sequence"/>
</dbReference>
<feature type="compositionally biased region" description="Polar residues" evidence="1">
    <location>
        <begin position="44"/>
        <end position="60"/>
    </location>
</feature>
<dbReference type="EMBL" id="CH981533">
    <property type="protein sequence ID" value="EDK47276.1"/>
    <property type="molecule type" value="Genomic_DNA"/>
</dbReference>